<feature type="compositionally biased region" description="Low complexity" evidence="1">
    <location>
        <begin position="1377"/>
        <end position="1398"/>
    </location>
</feature>
<dbReference type="InterPro" id="IPR045107">
    <property type="entry name" value="SAC3/GANP/THP3"/>
</dbReference>
<dbReference type="Pfam" id="PF03399">
    <property type="entry name" value="SAC3_GANP"/>
    <property type="match status" value="1"/>
</dbReference>
<keyword evidence="4" id="KW-1185">Reference proteome</keyword>
<feature type="compositionally biased region" description="Polar residues" evidence="1">
    <location>
        <begin position="34"/>
        <end position="45"/>
    </location>
</feature>
<feature type="region of interest" description="Disordered" evidence="1">
    <location>
        <begin position="429"/>
        <end position="482"/>
    </location>
</feature>
<feature type="region of interest" description="Disordered" evidence="1">
    <location>
        <begin position="920"/>
        <end position="976"/>
    </location>
</feature>
<protein>
    <submittedName>
        <fullName evidence="3">Actin cytoskeleton and mitosis protein</fullName>
    </submittedName>
</protein>
<feature type="compositionally biased region" description="Basic and acidic residues" evidence="1">
    <location>
        <begin position="46"/>
        <end position="57"/>
    </location>
</feature>
<sequence length="1465" mass="159832">MEATAGSRHRGRGNGIAQDGRRPHSRNKTWIAGDSTNRSGTSTPHHGSDGERWERGGHRGGGRGSERGGGRGLPRKSVASSPKTAGTPVILPQDEPVLETQEERDEFYRELVKARDLERKKAIAEGKMDDPLVPKRLEDAITMVGTCMDMCPRFERYRRERENNLFEWEVIPGTKRVDHQRAVKMYERAAGDKTLPSDLRPPHILKQTLDYLFHELLPREGFSPTFNFIRDRSRAVRNDFTMQHETGELAIECHDRCARFHILALHFERDREGFSIALEEQQLMNTLQSLKEFYEDQRGRYESPNELEMRVYHRLIHIRDQRERHDDISPHILDHPVFKLTTEFRLHVQRKSAPITKTSNLVVDSEAMQIFSKLANVLREQGNVVMIYLVACILERLFGKETIDDIESIRGDLSIPDIIDGVVTDADEEDHMRDELAEETQDPQVDEIEAPQPQVPSNSSWSAANGDASAFPSSSATPQTGSAFSNLQTASKNIFGTGSVFGASQFQTSSSVPSVFGAPATVSGLSAFAQAAQATSASLPASTSAFTSVGPSAPSSTSAPAPSLFSTSAPPQLPKAPTRSLADAPPLPDTSIPPVPASVPSPFTLPPSDTTKNIFSSPLPFGIQSKPISAPSNAPLNPTAPEFKPSVPLFTPISQVQSAEPPKPPLFAVSPAPIPNGKPTLSFTIPPSATSTSFPSTSVFSQTSAAPSTVNGGGSNLSPTTGLPRINTANLQPAPAETEKNESTGSQPLSNVPSTPTMPPPPRPQPISLPPTPTVPSAATSNPRLAFLQGSLVTTGLPSSSSSTDILSPLQLNSPTVSRQSSIQNFAGLSTPVSKRSFTFDGPSLARGHPSPLSGKSKGKAKATDEDDLVEPSEEDVAKAIKFARQGSIVKSSFAAWKSQTTERIAYAEAVRKSDDYKAKLHTTPKTNGINKRRISSISSNALVPASAEDSSTRSPVKKRARHRDSRGYQAPRTDDELAKRFKENQEEHQHWWAQGSLLQVIRNHVKVKMPMGPTQIALHKTWRLWVSFNPAVDSTAIWLQKKFSVPESGNWLGDSVFSIPLVDGEDARAGSPGVIVFECTPLEEVDDELERKYRVLDDCARLRDIIKALPPKRCFVPSLLVFFWSEGPNSSPATDFLHMINKLVEDETLGSYNVFPITATTKDLDPKFSNALASMTIDVEGKLVRSLTLSGLFKFFDASLNSFASEWIESLSIHGHFNWVLYGRLVQCVIALLNMMIELIAKLLDVTPKDSLPSFPANIDDSDSAYETVIQWLISARLDDPNTTTNLQAHQDMGKLFPTRTFVDHLREIMHISTERFLGISSNSGIFHVPLSDLESSSQEWKMAIEPHQASMSQVLTLSLRRSPKRRSLSTADTESTSSKRLKLSASASTSATDSASFVSRSPTPSPLINGNGRLSLSPAPSEGAVSVSTATEGEAKAPTVTIAMLRALTKNLKEKYGASSTTS</sequence>
<comment type="caution">
    <text evidence="3">The sequence shown here is derived from an EMBL/GenBank/DDBJ whole genome shotgun (WGS) entry which is preliminary data.</text>
</comment>
<evidence type="ECO:0000259" key="2">
    <source>
        <dbReference type="Pfam" id="PF03399"/>
    </source>
</evidence>
<evidence type="ECO:0000313" key="3">
    <source>
        <dbReference type="EMBL" id="KAK7463413.1"/>
    </source>
</evidence>
<feature type="compositionally biased region" description="Acidic residues" evidence="1">
    <location>
        <begin position="436"/>
        <end position="449"/>
    </location>
</feature>
<feature type="compositionally biased region" description="Low complexity" evidence="1">
    <location>
        <begin position="682"/>
        <end position="704"/>
    </location>
</feature>
<proteinExistence type="predicted"/>
<feature type="compositionally biased region" description="Pro residues" evidence="1">
    <location>
        <begin position="585"/>
        <end position="605"/>
    </location>
</feature>
<feature type="compositionally biased region" description="Pro residues" evidence="1">
    <location>
        <begin position="756"/>
        <end position="774"/>
    </location>
</feature>
<feature type="compositionally biased region" description="Polar residues" evidence="1">
    <location>
        <begin position="743"/>
        <end position="752"/>
    </location>
</feature>
<feature type="region of interest" description="Disordered" evidence="1">
    <location>
        <begin position="1"/>
        <end position="90"/>
    </location>
</feature>
<dbReference type="Gene3D" id="1.25.40.990">
    <property type="match status" value="1"/>
</dbReference>
<feature type="region of interest" description="Disordered" evidence="1">
    <location>
        <begin position="1362"/>
        <end position="1439"/>
    </location>
</feature>
<evidence type="ECO:0000256" key="1">
    <source>
        <dbReference type="SAM" id="MobiDB-lite"/>
    </source>
</evidence>
<dbReference type="PANTHER" id="PTHR12436">
    <property type="entry name" value="80 KDA MCM3-ASSOCIATED PROTEIN"/>
    <property type="match status" value="1"/>
</dbReference>
<evidence type="ECO:0000313" key="4">
    <source>
        <dbReference type="Proteomes" id="UP001498398"/>
    </source>
</evidence>
<dbReference type="PANTHER" id="PTHR12436:SF3">
    <property type="entry name" value="GERMINAL-CENTER ASSOCIATED NUCLEAR PROTEIN"/>
    <property type="match status" value="1"/>
</dbReference>
<feature type="region of interest" description="Disordered" evidence="1">
    <location>
        <begin position="542"/>
        <end position="611"/>
    </location>
</feature>
<feature type="compositionally biased region" description="Basic residues" evidence="1">
    <location>
        <begin position="956"/>
        <end position="965"/>
    </location>
</feature>
<dbReference type="Proteomes" id="UP001498398">
    <property type="component" value="Unassembled WGS sequence"/>
</dbReference>
<dbReference type="InterPro" id="IPR005062">
    <property type="entry name" value="SAC3/GANP/THP3_conserved"/>
</dbReference>
<feature type="compositionally biased region" description="Polar residues" evidence="1">
    <location>
        <begin position="471"/>
        <end position="482"/>
    </location>
</feature>
<feature type="region of interest" description="Disordered" evidence="1">
    <location>
        <begin position="678"/>
        <end position="780"/>
    </location>
</feature>
<name>A0ABR1JKS6_9AGAR</name>
<feature type="domain" description="SAC3/GANP/THP3 conserved" evidence="2">
    <location>
        <begin position="150"/>
        <end position="399"/>
    </location>
</feature>
<gene>
    <name evidence="3" type="primary">SAC3</name>
    <name evidence="3" type="ORF">VKT23_006766</name>
</gene>
<feature type="compositionally biased region" description="Polar residues" evidence="1">
    <location>
        <begin position="1399"/>
        <end position="1416"/>
    </location>
</feature>
<reference evidence="3 4" key="1">
    <citation type="submission" date="2024-01" db="EMBL/GenBank/DDBJ databases">
        <title>A draft genome for the cacao thread blight pathogen Marasmiellus scandens.</title>
        <authorList>
            <person name="Baruah I.K."/>
            <person name="Leung J."/>
            <person name="Bukari Y."/>
            <person name="Amoako-Attah I."/>
            <person name="Meinhardt L.W."/>
            <person name="Bailey B.A."/>
            <person name="Cohen S.P."/>
        </authorList>
    </citation>
    <scope>NUCLEOTIDE SEQUENCE [LARGE SCALE GENOMIC DNA]</scope>
    <source>
        <strain evidence="3 4">GH-19</strain>
    </source>
</reference>
<feature type="compositionally biased region" description="Polar residues" evidence="1">
    <location>
        <begin position="705"/>
        <end position="731"/>
    </location>
</feature>
<organism evidence="3 4">
    <name type="scientific">Marasmiellus scandens</name>
    <dbReference type="NCBI Taxonomy" id="2682957"/>
    <lineage>
        <taxon>Eukaryota</taxon>
        <taxon>Fungi</taxon>
        <taxon>Dikarya</taxon>
        <taxon>Basidiomycota</taxon>
        <taxon>Agaricomycotina</taxon>
        <taxon>Agaricomycetes</taxon>
        <taxon>Agaricomycetidae</taxon>
        <taxon>Agaricales</taxon>
        <taxon>Marasmiineae</taxon>
        <taxon>Omphalotaceae</taxon>
        <taxon>Marasmiellus</taxon>
    </lineage>
</organism>
<dbReference type="EMBL" id="JBANRG010000009">
    <property type="protein sequence ID" value="KAK7463413.1"/>
    <property type="molecule type" value="Genomic_DNA"/>
</dbReference>
<accession>A0ABR1JKS6</accession>
<feature type="compositionally biased region" description="Low complexity" evidence="1">
    <location>
        <begin position="542"/>
        <end position="570"/>
    </location>
</feature>
<feature type="region of interest" description="Disordered" evidence="1">
    <location>
        <begin position="840"/>
        <end position="873"/>
    </location>
</feature>